<dbReference type="Pfam" id="PF00059">
    <property type="entry name" value="Lectin_C"/>
    <property type="match status" value="1"/>
</dbReference>
<dbReference type="PANTHER" id="PTHR45784">
    <property type="entry name" value="C-TYPE LECTIN DOMAIN FAMILY 20 MEMBER A-RELATED"/>
    <property type="match status" value="1"/>
</dbReference>
<evidence type="ECO:0000313" key="4">
    <source>
        <dbReference type="Proteomes" id="UP000694568"/>
    </source>
</evidence>
<evidence type="ECO:0000259" key="2">
    <source>
        <dbReference type="PROSITE" id="PS50041"/>
    </source>
</evidence>
<dbReference type="Proteomes" id="UP000694568">
    <property type="component" value="Unplaced"/>
</dbReference>
<dbReference type="GeneTree" id="ENSGT00940000163911"/>
<accession>A0A8D0CS07</accession>
<dbReference type="SMART" id="SM00034">
    <property type="entry name" value="CLECT"/>
    <property type="match status" value="1"/>
</dbReference>
<dbReference type="AlphaFoldDB" id="A0A8D0CS07"/>
<dbReference type="Gene3D" id="3.10.100.10">
    <property type="entry name" value="Mannose-Binding Protein A, subunit A"/>
    <property type="match status" value="1"/>
</dbReference>
<name>A0A8D0CS07_SANLU</name>
<dbReference type="InterPro" id="IPR018378">
    <property type="entry name" value="C-type_lectin_CS"/>
</dbReference>
<evidence type="ECO:0000256" key="1">
    <source>
        <dbReference type="ARBA" id="ARBA00023157"/>
    </source>
</evidence>
<dbReference type="SUPFAM" id="SSF56436">
    <property type="entry name" value="C-type lectin-like"/>
    <property type="match status" value="1"/>
</dbReference>
<feature type="domain" description="C-type lectin" evidence="2">
    <location>
        <begin position="39"/>
        <end position="144"/>
    </location>
</feature>
<dbReference type="InterPro" id="IPR001304">
    <property type="entry name" value="C-type_lectin-like"/>
</dbReference>
<dbReference type="Ensembl" id="ENSSLUT00000007297.1">
    <property type="protein sequence ID" value="ENSSLUP00000007101.1"/>
    <property type="gene ID" value="ENSSLUG00000003230.1"/>
</dbReference>
<evidence type="ECO:0000313" key="3">
    <source>
        <dbReference type="Ensembl" id="ENSSLUP00000007101.1"/>
    </source>
</evidence>
<keyword evidence="4" id="KW-1185">Reference proteome</keyword>
<sequence>MNIGQNDAGTNQLLGDSIAAVSSLLSGQCSSIGCQLCDYHFIGDKKTWKEAQEYCRKNHTDLARVSNEADMQRLRGSTTEQYQDGVWIGLQRDWCWSLPGVEFNESKWHQGQPNNEGNHEICVMMKDDTWDDDSCTKKYKFICYDGENMWRIESVLPKPTPPEVVCSSIILTYVYVCSGGAL</sequence>
<dbReference type="CDD" id="cd00037">
    <property type="entry name" value="CLECT"/>
    <property type="match status" value="1"/>
</dbReference>
<keyword evidence="1" id="KW-1015">Disulfide bond</keyword>
<protein>
    <recommendedName>
        <fullName evidence="2">C-type lectin domain-containing protein</fullName>
    </recommendedName>
</protein>
<dbReference type="InterPro" id="IPR016186">
    <property type="entry name" value="C-type_lectin-like/link_sf"/>
</dbReference>
<reference evidence="3" key="2">
    <citation type="submission" date="2025-09" db="UniProtKB">
        <authorList>
            <consortium name="Ensembl"/>
        </authorList>
    </citation>
    <scope>IDENTIFICATION</scope>
</reference>
<dbReference type="InterPro" id="IPR016187">
    <property type="entry name" value="CTDL_fold"/>
</dbReference>
<dbReference type="PROSITE" id="PS00615">
    <property type="entry name" value="C_TYPE_LECTIN_1"/>
    <property type="match status" value="1"/>
</dbReference>
<proteinExistence type="predicted"/>
<reference evidence="3" key="1">
    <citation type="submission" date="2025-08" db="UniProtKB">
        <authorList>
            <consortium name="Ensembl"/>
        </authorList>
    </citation>
    <scope>IDENTIFICATION</scope>
</reference>
<organism evidence="3 4">
    <name type="scientific">Sander lucioperca</name>
    <name type="common">Pike-perch</name>
    <name type="synonym">Perca lucioperca</name>
    <dbReference type="NCBI Taxonomy" id="283035"/>
    <lineage>
        <taxon>Eukaryota</taxon>
        <taxon>Metazoa</taxon>
        <taxon>Chordata</taxon>
        <taxon>Craniata</taxon>
        <taxon>Vertebrata</taxon>
        <taxon>Euteleostomi</taxon>
        <taxon>Actinopterygii</taxon>
        <taxon>Neopterygii</taxon>
        <taxon>Teleostei</taxon>
        <taxon>Neoteleostei</taxon>
        <taxon>Acanthomorphata</taxon>
        <taxon>Eupercaria</taxon>
        <taxon>Perciformes</taxon>
        <taxon>Percoidei</taxon>
        <taxon>Percidae</taxon>
        <taxon>Luciopercinae</taxon>
        <taxon>Sander</taxon>
    </lineage>
</organism>
<dbReference type="PROSITE" id="PS50041">
    <property type="entry name" value="C_TYPE_LECTIN_2"/>
    <property type="match status" value="1"/>
</dbReference>
<dbReference type="PANTHER" id="PTHR45784:SF3">
    <property type="entry name" value="C-TYPE LECTIN DOMAIN FAMILY 4 MEMBER K-LIKE-RELATED"/>
    <property type="match status" value="1"/>
</dbReference>